<dbReference type="PROSITE" id="PS51471">
    <property type="entry name" value="FE2OG_OXY"/>
    <property type="match status" value="1"/>
</dbReference>
<dbReference type="Pfam" id="PF03171">
    <property type="entry name" value="2OG-FeII_Oxy"/>
    <property type="match status" value="1"/>
</dbReference>
<sequence length="285" mass="32018">MQRGHRTLPPAIDFMRLCQGRESGLRAVIQQYGAFKLRNHGVSLSTKDGCFAFSKSFFGQSSDLKIANPAFSRFEGEKVKGTRIPKESLYICKPDLCEYPTLQKLSKEFERITPVLLREISRVLNLSPPLDSFHTGGSDQLALHHYPEVPGARERSPAHRDWGLLTLLMHEDMGSQNGLEVAELPCSHQGGQPANNSKFISVVPGNDEITVLLGNMLPRLSKLYQWEEIRSCAHRVSGFGERYSIACFVHADDNMLLHEDGTTAREHREKWETQSKVGAQRVSNT</sequence>
<keyword evidence="2" id="KW-0560">Oxidoreductase</keyword>
<evidence type="ECO:0000256" key="2">
    <source>
        <dbReference type="RuleBase" id="RU003682"/>
    </source>
</evidence>
<dbReference type="InterPro" id="IPR050231">
    <property type="entry name" value="Iron_ascorbate_oxido_reductase"/>
</dbReference>
<feature type="compositionally biased region" description="Polar residues" evidence="3">
    <location>
        <begin position="274"/>
        <end position="285"/>
    </location>
</feature>
<evidence type="ECO:0000259" key="4">
    <source>
        <dbReference type="PROSITE" id="PS51471"/>
    </source>
</evidence>
<proteinExistence type="inferred from homology"/>
<feature type="region of interest" description="Disordered" evidence="3">
    <location>
        <begin position="265"/>
        <end position="285"/>
    </location>
</feature>
<gene>
    <name evidence="5" type="ORF">ASPBRDRAFT_538804</name>
</gene>
<dbReference type="OrthoDB" id="288590at2759"/>
<evidence type="ECO:0000256" key="1">
    <source>
        <dbReference type="ARBA" id="ARBA00008056"/>
    </source>
</evidence>
<evidence type="ECO:0000313" key="5">
    <source>
        <dbReference type="EMBL" id="OJJ72418.1"/>
    </source>
</evidence>
<keyword evidence="2" id="KW-0479">Metal-binding</keyword>
<dbReference type="InterPro" id="IPR027443">
    <property type="entry name" value="IPNS-like_sf"/>
</dbReference>
<evidence type="ECO:0000256" key="3">
    <source>
        <dbReference type="SAM" id="MobiDB-lite"/>
    </source>
</evidence>
<keyword evidence="6" id="KW-1185">Reference proteome</keyword>
<dbReference type="EMBL" id="KV878683">
    <property type="protein sequence ID" value="OJJ72418.1"/>
    <property type="molecule type" value="Genomic_DNA"/>
</dbReference>
<dbReference type="Gene3D" id="2.60.120.330">
    <property type="entry name" value="B-lactam Antibiotic, Isopenicillin N Synthase, Chain"/>
    <property type="match status" value="1"/>
</dbReference>
<accession>A0A1L9UL86</accession>
<dbReference type="SUPFAM" id="SSF51197">
    <property type="entry name" value="Clavaminate synthase-like"/>
    <property type="match status" value="1"/>
</dbReference>
<dbReference type="AlphaFoldDB" id="A0A1L9UL86"/>
<dbReference type="GeneID" id="93579624"/>
<dbReference type="VEuPathDB" id="FungiDB:ASPBRDRAFT_538804"/>
<organism evidence="5 6">
    <name type="scientific">Aspergillus brasiliensis (strain CBS 101740 / IMI 381727 / IBT 21946)</name>
    <dbReference type="NCBI Taxonomy" id="767769"/>
    <lineage>
        <taxon>Eukaryota</taxon>
        <taxon>Fungi</taxon>
        <taxon>Dikarya</taxon>
        <taxon>Ascomycota</taxon>
        <taxon>Pezizomycotina</taxon>
        <taxon>Eurotiomycetes</taxon>
        <taxon>Eurotiomycetidae</taxon>
        <taxon>Eurotiales</taxon>
        <taxon>Aspergillaceae</taxon>
        <taxon>Aspergillus</taxon>
        <taxon>Aspergillus subgen. Circumdati</taxon>
    </lineage>
</organism>
<keyword evidence="2" id="KW-0408">Iron</keyword>
<name>A0A1L9UL86_ASPBC</name>
<protein>
    <recommendedName>
        <fullName evidence="4">Fe2OG dioxygenase domain-containing protein</fullName>
    </recommendedName>
</protein>
<dbReference type="RefSeq" id="XP_067479666.1">
    <property type="nucleotide sequence ID" value="XM_067627136.1"/>
</dbReference>
<dbReference type="PANTHER" id="PTHR47990">
    <property type="entry name" value="2-OXOGLUTARATE (2OG) AND FE(II)-DEPENDENT OXYGENASE SUPERFAMILY PROTEIN-RELATED"/>
    <property type="match status" value="1"/>
</dbReference>
<dbReference type="InterPro" id="IPR044861">
    <property type="entry name" value="IPNS-like_FE2OG_OXY"/>
</dbReference>
<dbReference type="Proteomes" id="UP000184499">
    <property type="component" value="Unassembled WGS sequence"/>
</dbReference>
<dbReference type="InterPro" id="IPR005123">
    <property type="entry name" value="Oxoglu/Fe-dep_dioxygenase_dom"/>
</dbReference>
<dbReference type="GO" id="GO:0046872">
    <property type="term" value="F:metal ion binding"/>
    <property type="evidence" value="ECO:0007669"/>
    <property type="project" value="UniProtKB-KW"/>
</dbReference>
<comment type="similarity">
    <text evidence="1 2">Belongs to the iron/ascorbate-dependent oxidoreductase family.</text>
</comment>
<dbReference type="GO" id="GO:0016491">
    <property type="term" value="F:oxidoreductase activity"/>
    <property type="evidence" value="ECO:0007669"/>
    <property type="project" value="UniProtKB-KW"/>
</dbReference>
<evidence type="ECO:0000313" key="6">
    <source>
        <dbReference type="Proteomes" id="UP000184499"/>
    </source>
</evidence>
<dbReference type="STRING" id="767769.A0A1L9UL86"/>
<reference evidence="6" key="1">
    <citation type="journal article" date="2017" name="Genome Biol.">
        <title>Comparative genomics reveals high biological diversity and specific adaptations in the industrially and medically important fungal genus Aspergillus.</title>
        <authorList>
            <person name="de Vries R.P."/>
            <person name="Riley R."/>
            <person name="Wiebenga A."/>
            <person name="Aguilar-Osorio G."/>
            <person name="Amillis S."/>
            <person name="Uchima C.A."/>
            <person name="Anderluh G."/>
            <person name="Asadollahi M."/>
            <person name="Askin M."/>
            <person name="Barry K."/>
            <person name="Battaglia E."/>
            <person name="Bayram O."/>
            <person name="Benocci T."/>
            <person name="Braus-Stromeyer S.A."/>
            <person name="Caldana C."/>
            <person name="Canovas D."/>
            <person name="Cerqueira G.C."/>
            <person name="Chen F."/>
            <person name="Chen W."/>
            <person name="Choi C."/>
            <person name="Clum A."/>
            <person name="Dos Santos R.A."/>
            <person name="Damasio A.R."/>
            <person name="Diallinas G."/>
            <person name="Emri T."/>
            <person name="Fekete E."/>
            <person name="Flipphi M."/>
            <person name="Freyberg S."/>
            <person name="Gallo A."/>
            <person name="Gournas C."/>
            <person name="Habgood R."/>
            <person name="Hainaut M."/>
            <person name="Harispe M.L."/>
            <person name="Henrissat B."/>
            <person name="Hilden K.S."/>
            <person name="Hope R."/>
            <person name="Hossain A."/>
            <person name="Karabika E."/>
            <person name="Karaffa L."/>
            <person name="Karanyi Z."/>
            <person name="Krasevec N."/>
            <person name="Kuo A."/>
            <person name="Kusch H."/>
            <person name="LaButti K."/>
            <person name="Lagendijk E.L."/>
            <person name="Lapidus A."/>
            <person name="Levasseur A."/>
            <person name="Lindquist E."/>
            <person name="Lipzen A."/>
            <person name="Logrieco A.F."/>
            <person name="MacCabe A."/>
            <person name="Maekelae M.R."/>
            <person name="Malavazi I."/>
            <person name="Melin P."/>
            <person name="Meyer V."/>
            <person name="Mielnichuk N."/>
            <person name="Miskei M."/>
            <person name="Molnar A.P."/>
            <person name="Mule G."/>
            <person name="Ngan C.Y."/>
            <person name="Orejas M."/>
            <person name="Orosz E."/>
            <person name="Ouedraogo J.P."/>
            <person name="Overkamp K.M."/>
            <person name="Park H.-S."/>
            <person name="Perrone G."/>
            <person name="Piumi F."/>
            <person name="Punt P.J."/>
            <person name="Ram A.F."/>
            <person name="Ramon A."/>
            <person name="Rauscher S."/>
            <person name="Record E."/>
            <person name="Riano-Pachon D.M."/>
            <person name="Robert V."/>
            <person name="Roehrig J."/>
            <person name="Ruller R."/>
            <person name="Salamov A."/>
            <person name="Salih N.S."/>
            <person name="Samson R.A."/>
            <person name="Sandor E."/>
            <person name="Sanguinetti M."/>
            <person name="Schuetze T."/>
            <person name="Sepcic K."/>
            <person name="Shelest E."/>
            <person name="Sherlock G."/>
            <person name="Sophianopoulou V."/>
            <person name="Squina F.M."/>
            <person name="Sun H."/>
            <person name="Susca A."/>
            <person name="Todd R.B."/>
            <person name="Tsang A."/>
            <person name="Unkles S.E."/>
            <person name="van de Wiele N."/>
            <person name="van Rossen-Uffink D."/>
            <person name="Oliveira J.V."/>
            <person name="Vesth T.C."/>
            <person name="Visser J."/>
            <person name="Yu J.-H."/>
            <person name="Zhou M."/>
            <person name="Andersen M.R."/>
            <person name="Archer D.B."/>
            <person name="Baker S.E."/>
            <person name="Benoit I."/>
            <person name="Brakhage A.A."/>
            <person name="Braus G.H."/>
            <person name="Fischer R."/>
            <person name="Frisvad J.C."/>
            <person name="Goldman G.H."/>
            <person name="Houbraken J."/>
            <person name="Oakley B."/>
            <person name="Pocsi I."/>
            <person name="Scazzocchio C."/>
            <person name="Seiboth B."/>
            <person name="vanKuyk P.A."/>
            <person name="Wortman J."/>
            <person name="Dyer P.S."/>
            <person name="Grigoriev I.V."/>
        </authorList>
    </citation>
    <scope>NUCLEOTIDE SEQUENCE [LARGE SCALE GENOMIC DNA]</scope>
    <source>
        <strain evidence="6">CBS 101740 / IMI 381727 / IBT 21946</strain>
    </source>
</reference>
<feature type="domain" description="Fe2OG dioxygenase" evidence="4">
    <location>
        <begin position="137"/>
        <end position="251"/>
    </location>
</feature>